<dbReference type="EMBL" id="JAUJSQ010000011">
    <property type="protein sequence ID" value="MDN7934660.1"/>
    <property type="molecule type" value="Genomic_DNA"/>
</dbReference>
<comment type="caution">
    <text evidence="1">The sequence shown here is derived from an EMBL/GenBank/DDBJ whole genome shotgun (WGS) entry which is preliminary data.</text>
</comment>
<accession>A0ABT8PHP0</accession>
<organism evidence="1 2">
    <name type="scientific">Burkholderia metallica</name>
    <dbReference type="NCBI Taxonomy" id="488729"/>
    <lineage>
        <taxon>Bacteria</taxon>
        <taxon>Pseudomonadati</taxon>
        <taxon>Pseudomonadota</taxon>
        <taxon>Betaproteobacteria</taxon>
        <taxon>Burkholderiales</taxon>
        <taxon>Burkholderiaceae</taxon>
        <taxon>Burkholderia</taxon>
        <taxon>Burkholderia cepacia complex</taxon>
    </lineage>
</organism>
<evidence type="ECO:0000313" key="1">
    <source>
        <dbReference type="EMBL" id="MDN7934660.1"/>
    </source>
</evidence>
<dbReference type="Proteomes" id="UP001171606">
    <property type="component" value="Unassembled WGS sequence"/>
</dbReference>
<reference evidence="1" key="1">
    <citation type="submission" date="2023-07" db="EMBL/GenBank/DDBJ databases">
        <title>A collection of bacterial strains from the Burkholderia cepacia Research Laboratory and Repository.</title>
        <authorList>
            <person name="Lipuma J."/>
            <person name="Spilker T."/>
            <person name="Caverly L."/>
        </authorList>
    </citation>
    <scope>NUCLEOTIDE SEQUENCE</scope>
    <source>
        <strain evidence="1">AU42020</strain>
    </source>
</reference>
<keyword evidence="2" id="KW-1185">Reference proteome</keyword>
<dbReference type="RefSeq" id="WP_301756747.1">
    <property type="nucleotide sequence ID" value="NZ_JAUJSQ010000011.1"/>
</dbReference>
<evidence type="ECO:0000313" key="2">
    <source>
        <dbReference type="Proteomes" id="UP001171606"/>
    </source>
</evidence>
<proteinExistence type="predicted"/>
<sequence length="106" mass="11656">MFKLRGRVALMSGKSKHRDAPVAGLGGGKVKRQIVTATLIASFIYLSISASIENGLLLKAIEYGRAKRWLAAESDDGSRQWSVERGERASFRHRCGGRKGFAHRQA</sequence>
<name>A0ABT8PHP0_9BURK</name>
<protein>
    <submittedName>
        <fullName evidence="1">Uncharacterized protein</fullName>
    </submittedName>
</protein>
<gene>
    <name evidence="1" type="ORF">QZM52_25615</name>
</gene>